<organism evidence="2 3">
    <name type="scientific">Amylocarpus encephaloides</name>
    <dbReference type="NCBI Taxonomy" id="45428"/>
    <lineage>
        <taxon>Eukaryota</taxon>
        <taxon>Fungi</taxon>
        <taxon>Dikarya</taxon>
        <taxon>Ascomycota</taxon>
        <taxon>Pezizomycotina</taxon>
        <taxon>Leotiomycetes</taxon>
        <taxon>Helotiales</taxon>
        <taxon>Helotiales incertae sedis</taxon>
        <taxon>Amylocarpus</taxon>
    </lineage>
</organism>
<evidence type="ECO:0000256" key="1">
    <source>
        <dbReference type="SAM" id="MobiDB-lite"/>
    </source>
</evidence>
<accession>A0A9P7YFG2</accession>
<protein>
    <submittedName>
        <fullName evidence="2">Uncharacterized protein</fullName>
    </submittedName>
</protein>
<comment type="caution">
    <text evidence="2">The sequence shown here is derived from an EMBL/GenBank/DDBJ whole genome shotgun (WGS) entry which is preliminary data.</text>
</comment>
<dbReference type="AlphaFoldDB" id="A0A9P7YFG2"/>
<reference evidence="2" key="1">
    <citation type="journal article" date="2021" name="IMA Fungus">
        <title>Genomic characterization of three marine fungi, including Emericellopsis atlantica sp. nov. with signatures of a generalist lifestyle and marine biomass degradation.</title>
        <authorList>
            <person name="Hagestad O.C."/>
            <person name="Hou L."/>
            <person name="Andersen J.H."/>
            <person name="Hansen E.H."/>
            <person name="Altermark B."/>
            <person name="Li C."/>
            <person name="Kuhnert E."/>
            <person name="Cox R.J."/>
            <person name="Crous P.W."/>
            <person name="Spatafora J.W."/>
            <person name="Lail K."/>
            <person name="Amirebrahimi M."/>
            <person name="Lipzen A."/>
            <person name="Pangilinan J."/>
            <person name="Andreopoulos W."/>
            <person name="Hayes R.D."/>
            <person name="Ng V."/>
            <person name="Grigoriev I.V."/>
            <person name="Jackson S.A."/>
            <person name="Sutton T.D.S."/>
            <person name="Dobson A.D.W."/>
            <person name="Rama T."/>
        </authorList>
    </citation>
    <scope>NUCLEOTIDE SEQUENCE</scope>
    <source>
        <strain evidence="2">TRa018bII</strain>
    </source>
</reference>
<keyword evidence="3" id="KW-1185">Reference proteome</keyword>
<feature type="region of interest" description="Disordered" evidence="1">
    <location>
        <begin position="1"/>
        <end position="20"/>
    </location>
</feature>
<evidence type="ECO:0000313" key="3">
    <source>
        <dbReference type="Proteomes" id="UP000824998"/>
    </source>
</evidence>
<feature type="region of interest" description="Disordered" evidence="1">
    <location>
        <begin position="148"/>
        <end position="171"/>
    </location>
</feature>
<feature type="compositionally biased region" description="Basic and acidic residues" evidence="1">
    <location>
        <begin position="148"/>
        <end position="157"/>
    </location>
</feature>
<name>A0A9P7YFG2_9HELO</name>
<dbReference type="Proteomes" id="UP000824998">
    <property type="component" value="Unassembled WGS sequence"/>
</dbReference>
<proteinExistence type="predicted"/>
<gene>
    <name evidence="2" type="ORF">BJ875DRAFT_72947</name>
</gene>
<sequence length="263" mass="29355">MDARPGWFDSPPSRRHSQFSPYYTLESVDEDAEAESLAPTAYEASTFSTAETLRPLNDSSGTDGGPIPIISPKPQSLLQMEPQTYQCECTERECIHYLTPHVRGPIWMPNEHQVRPFLSVHGERTTSCCGPIEDPVVINPARVGRLERDSFPTERPPEASSNNVSNGKITSQYTPCTRPTREADCGCESIPCGHGLRGGIRMSRTVAANPDLSGRRNIFGRRRRGGCLHRQVDDNAFIIDLENLEEAERKRNEAGFTDGRKPW</sequence>
<dbReference type="EMBL" id="MU251538">
    <property type="protein sequence ID" value="KAG9232645.1"/>
    <property type="molecule type" value="Genomic_DNA"/>
</dbReference>
<feature type="compositionally biased region" description="Polar residues" evidence="1">
    <location>
        <begin position="159"/>
        <end position="171"/>
    </location>
</feature>
<evidence type="ECO:0000313" key="2">
    <source>
        <dbReference type="EMBL" id="KAG9232645.1"/>
    </source>
</evidence>